<sequence length="235" mass="26067">MDVLAAYESDSGQSSDLFESEAVAPQPSTASGSGIGHKAGPKGVVDPLKGSTRSETFSSSTNIENRKVGDNPSIVCWNKNYIAERREGWERNRSIQSDSFVKVAEAIGETSSWVENLKQQNDFYNPHFFDTVVDRYQIKHTFGTNLPSPSTFGSWESNVFHLEEQARLREQQERLNHCVPKNYACHTFVAKGPSSVLAAKAQSSLVSIQLQEHCCILGPEHELAYRNAFWVGAVP</sequence>
<dbReference type="PaxDb" id="2850-Phatrdraft1771"/>
<dbReference type="EMBL" id="DS999292">
    <property type="protein sequence ID" value="EEC42538.1"/>
    <property type="molecule type" value="Genomic_DNA"/>
</dbReference>
<dbReference type="GeneID" id="7204848"/>
<keyword evidence="3" id="KW-1185">Reference proteome</keyword>
<gene>
    <name evidence="2" type="ORF">PHATRDRAFT_bd1771</name>
</gene>
<evidence type="ECO:0000313" key="3">
    <source>
        <dbReference type="Proteomes" id="UP000000759"/>
    </source>
</evidence>
<dbReference type="Proteomes" id="UP000000759">
    <property type="component" value="Unassembled WGS sequence"/>
</dbReference>
<proteinExistence type="predicted"/>
<evidence type="ECO:0000256" key="1">
    <source>
        <dbReference type="SAM" id="MobiDB-lite"/>
    </source>
</evidence>
<reference evidence="3" key="2">
    <citation type="submission" date="2008-08" db="EMBL/GenBank/DDBJ databases">
        <authorList>
            <consortium name="Diatom Consortium"/>
            <person name="Grigoriev I."/>
            <person name="Grimwood J."/>
            <person name="Kuo A."/>
            <person name="Otillar R.P."/>
            <person name="Salamov A."/>
            <person name="Detter J.C."/>
            <person name="Lindquist E."/>
            <person name="Shapiro H."/>
            <person name="Lucas S."/>
            <person name="Glavina del Rio T."/>
            <person name="Pitluck S."/>
            <person name="Rokhsar D."/>
            <person name="Bowler C."/>
        </authorList>
    </citation>
    <scope>GENOME REANNOTATION</scope>
    <source>
        <strain evidence="3">CCAP 1055/1</strain>
    </source>
</reference>
<dbReference type="KEGG" id="pti:PHATRDRAFT_bd1771"/>
<dbReference type="AlphaFoldDB" id="B7S4I5"/>
<reference evidence="2 3" key="1">
    <citation type="journal article" date="2008" name="Nature">
        <title>The Phaeodactylum genome reveals the evolutionary history of diatom genomes.</title>
        <authorList>
            <person name="Bowler C."/>
            <person name="Allen A.E."/>
            <person name="Badger J.H."/>
            <person name="Grimwood J."/>
            <person name="Jabbari K."/>
            <person name="Kuo A."/>
            <person name="Maheswari U."/>
            <person name="Martens C."/>
            <person name="Maumus F."/>
            <person name="Otillar R.P."/>
            <person name="Rayko E."/>
            <person name="Salamov A."/>
            <person name="Vandepoele K."/>
            <person name="Beszteri B."/>
            <person name="Gruber A."/>
            <person name="Heijde M."/>
            <person name="Katinka M."/>
            <person name="Mock T."/>
            <person name="Valentin K."/>
            <person name="Verret F."/>
            <person name="Berges J.A."/>
            <person name="Brownlee C."/>
            <person name="Cadoret J.P."/>
            <person name="Chiovitti A."/>
            <person name="Choi C.J."/>
            <person name="Coesel S."/>
            <person name="De Martino A."/>
            <person name="Detter J.C."/>
            <person name="Durkin C."/>
            <person name="Falciatore A."/>
            <person name="Fournet J."/>
            <person name="Haruta M."/>
            <person name="Huysman M.J."/>
            <person name="Jenkins B.D."/>
            <person name="Jiroutova K."/>
            <person name="Jorgensen R.E."/>
            <person name="Joubert Y."/>
            <person name="Kaplan A."/>
            <person name="Kroger N."/>
            <person name="Kroth P.G."/>
            <person name="La Roche J."/>
            <person name="Lindquist E."/>
            <person name="Lommer M."/>
            <person name="Martin-Jezequel V."/>
            <person name="Lopez P.J."/>
            <person name="Lucas S."/>
            <person name="Mangogna M."/>
            <person name="McGinnis K."/>
            <person name="Medlin L.K."/>
            <person name="Montsant A."/>
            <person name="Oudot-Le Secq M.P."/>
            <person name="Napoli C."/>
            <person name="Obornik M."/>
            <person name="Parker M.S."/>
            <person name="Petit J.L."/>
            <person name="Porcel B.M."/>
            <person name="Poulsen N."/>
            <person name="Robison M."/>
            <person name="Rychlewski L."/>
            <person name="Rynearson T.A."/>
            <person name="Schmutz J."/>
            <person name="Shapiro H."/>
            <person name="Siaut M."/>
            <person name="Stanley M."/>
            <person name="Sussman M.R."/>
            <person name="Taylor A.R."/>
            <person name="Vardi A."/>
            <person name="von Dassow P."/>
            <person name="Vyverman W."/>
            <person name="Willis A."/>
            <person name="Wyrwicz L.S."/>
            <person name="Rokhsar D.S."/>
            <person name="Weissenbach J."/>
            <person name="Armbrust E.V."/>
            <person name="Green B.R."/>
            <person name="Van de Peer Y."/>
            <person name="Grigoriev I.V."/>
        </authorList>
    </citation>
    <scope>NUCLEOTIDE SEQUENCE [LARGE SCALE GENOMIC DNA]</scope>
    <source>
        <strain evidence="2 3">CCAP 1055/1</strain>
    </source>
</reference>
<feature type="compositionally biased region" description="Polar residues" evidence="1">
    <location>
        <begin position="51"/>
        <end position="63"/>
    </location>
</feature>
<dbReference type="InParanoid" id="B7S4I5"/>
<organism evidence="2 3">
    <name type="scientific">Phaeodactylum tricornutum (strain CCAP 1055/1)</name>
    <dbReference type="NCBI Taxonomy" id="556484"/>
    <lineage>
        <taxon>Eukaryota</taxon>
        <taxon>Sar</taxon>
        <taxon>Stramenopiles</taxon>
        <taxon>Ochrophyta</taxon>
        <taxon>Bacillariophyta</taxon>
        <taxon>Bacillariophyceae</taxon>
        <taxon>Bacillariophycidae</taxon>
        <taxon>Naviculales</taxon>
        <taxon>Phaeodactylaceae</taxon>
        <taxon>Phaeodactylum</taxon>
    </lineage>
</organism>
<name>B7S4I5_PHATC</name>
<evidence type="ECO:0000313" key="2">
    <source>
        <dbReference type="EMBL" id="EEC42538.1"/>
    </source>
</evidence>
<protein>
    <submittedName>
        <fullName evidence="2">Uncharacterized protein</fullName>
    </submittedName>
</protein>
<feature type="region of interest" description="Disordered" evidence="1">
    <location>
        <begin position="1"/>
        <end position="64"/>
    </location>
</feature>
<dbReference type="HOGENOM" id="CLU_1543035_0_0_1"/>
<dbReference type="RefSeq" id="XP_002176474.1">
    <property type="nucleotide sequence ID" value="XM_002176438.1"/>
</dbReference>
<accession>B7S4I5</accession>